<feature type="region of interest" description="Disordered" evidence="1">
    <location>
        <begin position="1"/>
        <end position="45"/>
    </location>
</feature>
<dbReference type="EMBL" id="FNIC01000007">
    <property type="protein sequence ID" value="SDO24659.1"/>
    <property type="molecule type" value="Genomic_DNA"/>
</dbReference>
<evidence type="ECO:0000256" key="1">
    <source>
        <dbReference type="SAM" id="MobiDB-lite"/>
    </source>
</evidence>
<evidence type="ECO:0000313" key="3">
    <source>
        <dbReference type="Proteomes" id="UP000199004"/>
    </source>
</evidence>
<sequence length="227" mass="23901">MSVLALSSAALTGCSDEPDDEPKADPEPTATSTPGSATASETPYLPVPDGVELTAQGSELALGDSAVVAYRPRQDVVGVLGITVERIEKTSFKESFAGWKLGPEFTGTTPYFVRATLTNEGEADLGGRPVPLRIVDSADRLVEPSQFKGTFKPCPSKPFPQPFGSGDSRTVCLVFLAPEGSELEAVSFRPSQEFIPITWTGTITKPLPDKPTGNKGKGDKGKGDQGN</sequence>
<name>A0A1H0HZX1_9ACTN</name>
<evidence type="ECO:0008006" key="4">
    <source>
        <dbReference type="Google" id="ProtNLM"/>
    </source>
</evidence>
<dbReference type="Proteomes" id="UP000199004">
    <property type="component" value="Unassembled WGS sequence"/>
</dbReference>
<proteinExistence type="predicted"/>
<accession>A0A1H0HZX1</accession>
<feature type="compositionally biased region" description="Low complexity" evidence="1">
    <location>
        <begin position="27"/>
        <end position="43"/>
    </location>
</feature>
<dbReference type="AlphaFoldDB" id="A0A1H0HZX1"/>
<organism evidence="2 3">
    <name type="scientific">Nocardioides szechwanensis</name>
    <dbReference type="NCBI Taxonomy" id="1005944"/>
    <lineage>
        <taxon>Bacteria</taxon>
        <taxon>Bacillati</taxon>
        <taxon>Actinomycetota</taxon>
        <taxon>Actinomycetes</taxon>
        <taxon>Propionibacteriales</taxon>
        <taxon>Nocardioidaceae</taxon>
        <taxon>Nocardioides</taxon>
    </lineage>
</organism>
<evidence type="ECO:0000313" key="2">
    <source>
        <dbReference type="EMBL" id="SDO24659.1"/>
    </source>
</evidence>
<dbReference type="STRING" id="1005944.SAMN05192576_3631"/>
<keyword evidence="3" id="KW-1185">Reference proteome</keyword>
<gene>
    <name evidence="2" type="ORF">SAMN05192576_3631</name>
</gene>
<reference evidence="2 3" key="1">
    <citation type="submission" date="2016-10" db="EMBL/GenBank/DDBJ databases">
        <authorList>
            <person name="de Groot N.N."/>
        </authorList>
    </citation>
    <scope>NUCLEOTIDE SEQUENCE [LARGE SCALE GENOMIC DNA]</scope>
    <source>
        <strain evidence="2 3">CGMCC 1.11147</strain>
    </source>
</reference>
<protein>
    <recommendedName>
        <fullName evidence="4">DUF4352 domain-containing protein</fullName>
    </recommendedName>
</protein>
<feature type="region of interest" description="Disordered" evidence="1">
    <location>
        <begin position="200"/>
        <end position="227"/>
    </location>
</feature>
<feature type="compositionally biased region" description="Basic and acidic residues" evidence="1">
    <location>
        <begin position="216"/>
        <end position="227"/>
    </location>
</feature>